<dbReference type="Pfam" id="PF24626">
    <property type="entry name" value="SH3_Tf2-1"/>
    <property type="match status" value="1"/>
</dbReference>
<evidence type="ECO:0000259" key="1">
    <source>
        <dbReference type="Pfam" id="PF24626"/>
    </source>
</evidence>
<protein>
    <recommendedName>
        <fullName evidence="1">Tf2-1-like SH3-like domain-containing protein</fullName>
    </recommendedName>
</protein>
<dbReference type="RefSeq" id="XP_016444272.1">
    <property type="nucleotide sequence ID" value="XM_016588786.1"/>
</dbReference>
<feature type="domain" description="Tf2-1-like SH3-like" evidence="1">
    <location>
        <begin position="69"/>
        <end position="134"/>
    </location>
</feature>
<dbReference type="PANTHER" id="PTHR46148">
    <property type="entry name" value="CHROMO DOMAIN-CONTAINING PROTEIN"/>
    <property type="match status" value="1"/>
</dbReference>
<sequence>MAPYETLYGRRCRSPIRWFEPIEVGLIGLNLVHDALEKVDLIQQRLKTAQSRQKSYTDVHRRKLEFKEGDQVFLKVSPIKGFLIFGKKGKLSPRFIGPYRILKRIGEVAYKLKLPASMTLVHLVFHLSMLRGYVHDHAHIFSPEVVEINDGLKYDEEPVEILDRQVHRLRTKDIASVKVLWHNNDVEEPTWKAEEDMKIRYPHLFATS</sequence>
<dbReference type="PaxDb" id="4097-A0A1S3XX36"/>
<dbReference type="OMA" id="ISRDEDC"/>
<reference evidence="2" key="1">
    <citation type="submission" date="2025-08" db="UniProtKB">
        <authorList>
            <consortium name="RefSeq"/>
        </authorList>
    </citation>
    <scope>IDENTIFICATION</scope>
</reference>
<name>A0A1S3XX36_TOBAC</name>
<gene>
    <name evidence="2" type="primary">LOC107769560</name>
</gene>
<dbReference type="AlphaFoldDB" id="A0A1S3XX36"/>
<feature type="non-terminal residue" evidence="2">
    <location>
        <position position="208"/>
    </location>
</feature>
<organism evidence="2">
    <name type="scientific">Nicotiana tabacum</name>
    <name type="common">Common tobacco</name>
    <dbReference type="NCBI Taxonomy" id="4097"/>
    <lineage>
        <taxon>Eukaryota</taxon>
        <taxon>Viridiplantae</taxon>
        <taxon>Streptophyta</taxon>
        <taxon>Embryophyta</taxon>
        <taxon>Tracheophyta</taxon>
        <taxon>Spermatophyta</taxon>
        <taxon>Magnoliopsida</taxon>
        <taxon>eudicotyledons</taxon>
        <taxon>Gunneridae</taxon>
        <taxon>Pentapetalae</taxon>
        <taxon>asterids</taxon>
        <taxon>lamiids</taxon>
        <taxon>Solanales</taxon>
        <taxon>Solanaceae</taxon>
        <taxon>Nicotianoideae</taxon>
        <taxon>Nicotianeae</taxon>
        <taxon>Nicotiana</taxon>
    </lineage>
</organism>
<dbReference type="PANTHER" id="PTHR46148:SF60">
    <property type="entry name" value="CHROMO DOMAIN-CONTAINING PROTEIN"/>
    <property type="match status" value="1"/>
</dbReference>
<dbReference type="InterPro" id="IPR056924">
    <property type="entry name" value="SH3_Tf2-1"/>
</dbReference>
<accession>A0A1S3XX36</accession>
<proteinExistence type="predicted"/>
<evidence type="ECO:0000313" key="2">
    <source>
        <dbReference type="RefSeq" id="XP_016444272.1"/>
    </source>
</evidence>
<dbReference type="OrthoDB" id="1226816at2759"/>
<dbReference type="KEGG" id="nta:107769560"/>